<dbReference type="OrthoDB" id="9815229at2"/>
<proteinExistence type="predicted"/>
<name>A0A1C1YS04_9HYPH</name>
<keyword evidence="1" id="KW-1133">Transmembrane helix</keyword>
<dbReference type="AlphaFoldDB" id="A0A1C1YS04"/>
<evidence type="ECO:0000256" key="1">
    <source>
        <dbReference type="SAM" id="Phobius"/>
    </source>
</evidence>
<dbReference type="STRING" id="1480615.AWJ14_19595"/>
<protein>
    <submittedName>
        <fullName evidence="4">Uncharacterized protein</fullName>
    </submittedName>
</protein>
<dbReference type="InterPro" id="IPR008565">
    <property type="entry name" value="TtsA-like_GH18_dom"/>
</dbReference>
<evidence type="ECO:0000313" key="4">
    <source>
        <dbReference type="EMBL" id="OCW56301.1"/>
    </source>
</evidence>
<dbReference type="EMBL" id="LQZT01000042">
    <property type="protein sequence ID" value="OCW56301.1"/>
    <property type="molecule type" value="Genomic_DNA"/>
</dbReference>
<keyword evidence="5" id="KW-1185">Reference proteome</keyword>
<feature type="transmembrane region" description="Helical" evidence="1">
    <location>
        <begin position="222"/>
        <end position="245"/>
    </location>
</feature>
<dbReference type="InterPro" id="IPR018537">
    <property type="entry name" value="Peptidoglycan-bd_3"/>
</dbReference>
<keyword evidence="1" id="KW-0812">Transmembrane</keyword>
<gene>
    <name evidence="4" type="ORF">AWJ14_19595</name>
</gene>
<dbReference type="CDD" id="cd13926">
    <property type="entry name" value="N-acetylmuramidase_GH108"/>
    <property type="match status" value="1"/>
</dbReference>
<keyword evidence="1" id="KW-0472">Membrane</keyword>
<dbReference type="Pfam" id="PF09374">
    <property type="entry name" value="PG_binding_3"/>
    <property type="match status" value="1"/>
</dbReference>
<evidence type="ECO:0000259" key="2">
    <source>
        <dbReference type="Pfam" id="PF05838"/>
    </source>
</evidence>
<comment type="caution">
    <text evidence="4">The sequence shown here is derived from an EMBL/GenBank/DDBJ whole genome shotgun (WGS) entry which is preliminary data.</text>
</comment>
<accession>A0A1C1YS04</accession>
<dbReference type="Pfam" id="PF05838">
    <property type="entry name" value="Glyco_hydro_108"/>
    <property type="match status" value="1"/>
</dbReference>
<organism evidence="4 5">
    <name type="scientific">Hoeflea olei</name>
    <dbReference type="NCBI Taxonomy" id="1480615"/>
    <lineage>
        <taxon>Bacteria</taxon>
        <taxon>Pseudomonadati</taxon>
        <taxon>Pseudomonadota</taxon>
        <taxon>Alphaproteobacteria</taxon>
        <taxon>Hyphomicrobiales</taxon>
        <taxon>Rhizobiaceae</taxon>
        <taxon>Hoeflea</taxon>
    </lineage>
</organism>
<dbReference type="Gene3D" id="1.20.141.10">
    <property type="entry name" value="Chitosanase, subunit A, domain 1"/>
    <property type="match status" value="1"/>
</dbReference>
<sequence length="267" mass="27960">MKSTYARAMKGIRISEGGWSNHPRDPGGATNYGIIQTVYDTFRKSKGMSKQSVRLISEAEVNEIYKTQYADKIRYDELPAGIDYATLDGAVNSGVSRGAKWLQSALGVSSDGKIGSQTITAAAKADSIATVKSMCARRMSFLRGLSIFSTFGRGWTSRVARVEAESVSMAMEARGISSKSLPIALQAESVRAAEKSKNATAGVAGSGTAAATSSVSTDWSNLAGVESILLIGATAALVVLAVYLIHRSRTQSARAEAYAAVAAGATA</sequence>
<reference evidence="4 5" key="1">
    <citation type="submission" date="2015-12" db="EMBL/GenBank/DDBJ databases">
        <authorList>
            <person name="Shamseldin A."/>
            <person name="Moawad H."/>
            <person name="Abd El-Rahim W.M."/>
            <person name="Sadowsky M.J."/>
        </authorList>
    </citation>
    <scope>NUCLEOTIDE SEQUENCE [LARGE SCALE GENOMIC DNA]</scope>
    <source>
        <strain evidence="4 5">JC234</strain>
    </source>
</reference>
<evidence type="ECO:0000313" key="5">
    <source>
        <dbReference type="Proteomes" id="UP000094795"/>
    </source>
</evidence>
<evidence type="ECO:0000259" key="3">
    <source>
        <dbReference type="Pfam" id="PF09374"/>
    </source>
</evidence>
<dbReference type="Proteomes" id="UP000094795">
    <property type="component" value="Unassembled WGS sequence"/>
</dbReference>
<feature type="domain" description="TtsA-like Glycoside hydrolase family 108" evidence="2">
    <location>
        <begin position="12"/>
        <end position="94"/>
    </location>
</feature>
<dbReference type="InterPro" id="IPR023346">
    <property type="entry name" value="Lysozyme-like_dom_sf"/>
</dbReference>
<dbReference type="RefSeq" id="WP_066182237.1">
    <property type="nucleotide sequence ID" value="NZ_LQZT01000042.1"/>
</dbReference>
<dbReference type="SUPFAM" id="SSF53955">
    <property type="entry name" value="Lysozyme-like"/>
    <property type="match status" value="1"/>
</dbReference>
<feature type="domain" description="Peptidoglycan binding" evidence="3">
    <location>
        <begin position="98"/>
        <end position="158"/>
    </location>
</feature>